<feature type="compositionally biased region" description="Low complexity" evidence="1">
    <location>
        <begin position="185"/>
        <end position="207"/>
    </location>
</feature>
<dbReference type="AlphaFoldDB" id="A0A1Q8CXR6"/>
<dbReference type="OrthoDB" id="3681508at2"/>
<dbReference type="SUPFAM" id="SSF140459">
    <property type="entry name" value="PE/PPE dimer-like"/>
    <property type="match status" value="1"/>
</dbReference>
<feature type="region of interest" description="Disordered" evidence="1">
    <location>
        <begin position="261"/>
        <end position="280"/>
    </location>
</feature>
<evidence type="ECO:0000313" key="3">
    <source>
        <dbReference type="Proteomes" id="UP000185596"/>
    </source>
</evidence>
<feature type="region of interest" description="Disordered" evidence="1">
    <location>
        <begin position="327"/>
        <end position="346"/>
    </location>
</feature>
<reference evidence="2 3" key="1">
    <citation type="submission" date="2016-12" db="EMBL/GenBank/DDBJ databases">
        <title>The draft genome sequence of Actinophytocola sp. 11-183.</title>
        <authorList>
            <person name="Wang W."/>
            <person name="Yuan L."/>
        </authorList>
    </citation>
    <scope>NUCLEOTIDE SEQUENCE [LARGE SCALE GENOMIC DNA]</scope>
    <source>
        <strain evidence="2 3">11-183</strain>
    </source>
</reference>
<organism evidence="2 3">
    <name type="scientific">Actinophytocola xanthii</name>
    <dbReference type="NCBI Taxonomy" id="1912961"/>
    <lineage>
        <taxon>Bacteria</taxon>
        <taxon>Bacillati</taxon>
        <taxon>Actinomycetota</taxon>
        <taxon>Actinomycetes</taxon>
        <taxon>Pseudonocardiales</taxon>
        <taxon>Pseudonocardiaceae</taxon>
    </lineage>
</organism>
<sequence length="346" mass="34976">MTPWDGPVNWAGMSHPQLYLAATVDNEPGVAYELGRDWAALGADMLDQAQVLAARIAATEPGWRGAAGETVRAATLALTRWCRDAGTSAQAVGECVTEQADAAEAARVLMPEPDEFDWDTALGSFGRAGDPLAAVSDLREPGERARTALERAVDVMTELERWSERIDGEIPTCPEPPPPPQARTGGAEAATGAGALPAVPAPGGDGRTTTAGVTGGVAGAAEPTLAGFGGTGGAEVRGASPAPVLSPRIPLRSVPVERGQVDLPAPGGPATGRGPLATGGPGMLGAPGAGTGTGAGQSGEHRTPRFLGGEKVFNPLPAVPAVIGDTWTAEWSAGPTPATDREGRSR</sequence>
<feature type="region of interest" description="Disordered" evidence="1">
    <location>
        <begin position="290"/>
        <end position="312"/>
    </location>
</feature>
<dbReference type="Proteomes" id="UP000185596">
    <property type="component" value="Unassembled WGS sequence"/>
</dbReference>
<evidence type="ECO:0000313" key="2">
    <source>
        <dbReference type="EMBL" id="OLF19151.1"/>
    </source>
</evidence>
<keyword evidence="3" id="KW-1185">Reference proteome</keyword>
<gene>
    <name evidence="2" type="ORF">BU204_01915</name>
</gene>
<evidence type="ECO:0000256" key="1">
    <source>
        <dbReference type="SAM" id="MobiDB-lite"/>
    </source>
</evidence>
<protein>
    <submittedName>
        <fullName evidence="2">Uncharacterized protein</fullName>
    </submittedName>
</protein>
<dbReference type="InterPro" id="IPR038332">
    <property type="entry name" value="PPE_sf"/>
</dbReference>
<dbReference type="STRING" id="1912961.BU204_01915"/>
<comment type="caution">
    <text evidence="2">The sequence shown here is derived from an EMBL/GenBank/DDBJ whole genome shotgun (WGS) entry which is preliminary data.</text>
</comment>
<feature type="region of interest" description="Disordered" evidence="1">
    <location>
        <begin position="168"/>
        <end position="207"/>
    </location>
</feature>
<dbReference type="RefSeq" id="WP_075123753.1">
    <property type="nucleotide sequence ID" value="NZ_MSIE01000002.1"/>
</dbReference>
<accession>A0A1Q8CXR6</accession>
<proteinExistence type="predicted"/>
<dbReference type="Gene3D" id="1.20.1260.20">
    <property type="entry name" value="PPE superfamily"/>
    <property type="match status" value="1"/>
</dbReference>
<name>A0A1Q8CXR6_9PSEU</name>
<dbReference type="EMBL" id="MSIE01000002">
    <property type="protein sequence ID" value="OLF19151.1"/>
    <property type="molecule type" value="Genomic_DNA"/>
</dbReference>